<dbReference type="Pfam" id="PF05729">
    <property type="entry name" value="NACHT"/>
    <property type="match status" value="1"/>
</dbReference>
<dbReference type="Proteomes" id="UP000326759">
    <property type="component" value="Unassembled WGS sequence"/>
</dbReference>
<accession>A0A5N5TCR2</accession>
<dbReference type="Gene3D" id="3.40.50.300">
    <property type="entry name" value="P-loop containing nucleotide triphosphate hydrolases"/>
    <property type="match status" value="1"/>
</dbReference>
<reference evidence="5 6" key="1">
    <citation type="journal article" date="2019" name="PLoS Biol.">
        <title>Sex chromosomes control vertical transmission of feminizing Wolbachia symbionts in an isopod.</title>
        <authorList>
            <person name="Becking T."/>
            <person name="Chebbi M.A."/>
            <person name="Giraud I."/>
            <person name="Moumen B."/>
            <person name="Laverre T."/>
            <person name="Caubet Y."/>
            <person name="Peccoud J."/>
            <person name="Gilbert C."/>
            <person name="Cordaux R."/>
        </authorList>
    </citation>
    <scope>NUCLEOTIDE SEQUENCE [LARGE SCALE GENOMIC DNA]</scope>
    <source>
        <strain evidence="5">ANa2</strain>
        <tissue evidence="5">Whole body excluding digestive tract and cuticle</tissue>
    </source>
</reference>
<feature type="domain" description="NACHT" evidence="4">
    <location>
        <begin position="364"/>
        <end position="482"/>
    </location>
</feature>
<evidence type="ECO:0000256" key="1">
    <source>
        <dbReference type="ARBA" id="ARBA00022741"/>
    </source>
</evidence>
<gene>
    <name evidence="5" type="primary">nlrc4_1</name>
    <name evidence="5" type="ORF">Anas_12244</name>
</gene>
<protein>
    <submittedName>
        <fullName evidence="5">NLR family CARD domain-containing protein 4</fullName>
    </submittedName>
</protein>
<feature type="region of interest" description="Disordered" evidence="3">
    <location>
        <begin position="980"/>
        <end position="1002"/>
    </location>
</feature>
<dbReference type="PROSITE" id="PS50837">
    <property type="entry name" value="NACHT"/>
    <property type="match status" value="1"/>
</dbReference>
<dbReference type="AlphaFoldDB" id="A0A5N5TCR2"/>
<evidence type="ECO:0000313" key="6">
    <source>
        <dbReference type="Proteomes" id="UP000326759"/>
    </source>
</evidence>
<keyword evidence="1" id="KW-0547">Nucleotide-binding</keyword>
<comment type="caution">
    <text evidence="5">The sequence shown here is derived from an EMBL/GenBank/DDBJ whole genome shotgun (WGS) entry which is preliminary data.</text>
</comment>
<evidence type="ECO:0000256" key="2">
    <source>
        <dbReference type="ARBA" id="ARBA00022840"/>
    </source>
</evidence>
<dbReference type="PANTHER" id="PTHR46844:SF1">
    <property type="entry name" value="SLR5058 PROTEIN"/>
    <property type="match status" value="1"/>
</dbReference>
<evidence type="ECO:0000259" key="4">
    <source>
        <dbReference type="PROSITE" id="PS50837"/>
    </source>
</evidence>
<dbReference type="OrthoDB" id="6353903at2759"/>
<dbReference type="EMBL" id="SEYY01004075">
    <property type="protein sequence ID" value="KAB7503969.1"/>
    <property type="molecule type" value="Genomic_DNA"/>
</dbReference>
<evidence type="ECO:0000313" key="5">
    <source>
        <dbReference type="EMBL" id="KAB7503969.1"/>
    </source>
</evidence>
<dbReference type="SUPFAM" id="SSF52540">
    <property type="entry name" value="P-loop containing nucleoside triphosphate hydrolases"/>
    <property type="match status" value="1"/>
</dbReference>
<proteinExistence type="predicted"/>
<sequence>MANEIQREDDEVFCTNYTEIDATILAMCDDGTEEQQQYQSFSSGNMAPPTAITDSSPFSFGMEGSTINISHSKDIHFGPKTVAPPSFISHTNSPVINEDAASSRYYNSGEDGFSITSSMTSLNSNHYPPSFDPRIRNERVSSPYPQTEERIFPENFPSDRVPSSTFRVNLNSPVGSPEVSSCQSYHRLRNSSQSSESSVNAIRKSVSYPTVDLSSSSSTMSSSGRNVIQCIPQSSQLTPSHASQPQMSAAINNSSNVQMGTQIVYNYFMSEPEQRNPHASSGSQSEPFGAITNRIITEPQKDYLVEFREKLISVYQKRTRSSPLPWHRGKQYYTEPQIFAVDKFGHRTSETVDLISILNSNTETRFLVEGEAGIGKTLLATKIAQEWANGTHLQQFQIVLFITLGDFKGSLQQYVREELLPSYFETEKFEKVWDYCKRHEKEILFVLDGYDELERPDKGEIQNLMKNKDFPESKVVVTSRPNFLQDWEKKIVVSGFGQLQIMEFIGKYFRAIGNENCGHSFRKIIEKDEKYWKLAKRPLFCVLLCMLYITGDVGESLPERQSDIMLQIILCLIKWNRKDSGNASIDFDSLPQEYEKPFNNFGKLCLDALKTEKSRFSDQEVHKVDGFESKLKQLGFLFNDNESHALGERKFWKPVHQTFLEYLGAFYIAKHTRECKGCKECKSYNLVFQRSHEVLKFCVGILNNKAYRVLDGERFPVLWKLPVIKILQLLREAEPKPENCQAVAKLLDQNIIEISTSEIEFEGWSYILSQPFKRLSSLKIAWRIKSKSPDQESSFTEASQQQYESFFEALKNNESIRSIHVRAKQDGEPFTEEKIKMFFTHLQNAFLKKNLQELHIVDIKMKASKYLRKAIEDVSNQPSKVRALQNLKVLKLHTFMEDDDLRGICEALGKSALSLESLHLEGLEHGRSGFQGLVNLLKGNSNIVNLNLSMNQSLFVNVFGSNETYSEDYPPTKMETEHKKMNRTAGRKSKTAFTEHSPTGAPQELNPKKELAYLFDKIPLNNGQWHLEPRHQWYLRKASSDVKIPLPLCVHREHKSVFHFLFMELPNTHIKNLTLTQAGLYLTIPDLICLGDAVRQSTHLSSINLQGLEKIESYLPLLIGLGQSESMSSVNFSSSKVSVRDPYFQVACAALEHNSSLRSISLGNWQFHLQNSKEAIQQLSKLLSSWQVTQFDLTSCLIDLDHKSLNSTNIPASPVSLPLNAFFFHPPESSASPWKSLKVLSMEGVEFNFVGFIHIKIKV</sequence>
<dbReference type="InterPro" id="IPR027417">
    <property type="entry name" value="P-loop_NTPase"/>
</dbReference>
<dbReference type="SUPFAM" id="SSF52047">
    <property type="entry name" value="RNI-like"/>
    <property type="match status" value="1"/>
</dbReference>
<dbReference type="InterPro" id="IPR032675">
    <property type="entry name" value="LRR_dom_sf"/>
</dbReference>
<dbReference type="PANTHER" id="PTHR46844">
    <property type="entry name" value="SLR5058 PROTEIN"/>
    <property type="match status" value="1"/>
</dbReference>
<dbReference type="Gene3D" id="3.80.10.10">
    <property type="entry name" value="Ribonuclease Inhibitor"/>
    <property type="match status" value="2"/>
</dbReference>
<dbReference type="GO" id="GO:0005524">
    <property type="term" value="F:ATP binding"/>
    <property type="evidence" value="ECO:0007669"/>
    <property type="project" value="UniProtKB-KW"/>
</dbReference>
<organism evidence="5 6">
    <name type="scientific">Armadillidium nasatum</name>
    <dbReference type="NCBI Taxonomy" id="96803"/>
    <lineage>
        <taxon>Eukaryota</taxon>
        <taxon>Metazoa</taxon>
        <taxon>Ecdysozoa</taxon>
        <taxon>Arthropoda</taxon>
        <taxon>Crustacea</taxon>
        <taxon>Multicrustacea</taxon>
        <taxon>Malacostraca</taxon>
        <taxon>Eumalacostraca</taxon>
        <taxon>Peracarida</taxon>
        <taxon>Isopoda</taxon>
        <taxon>Oniscidea</taxon>
        <taxon>Crinocheta</taxon>
        <taxon>Armadillidiidae</taxon>
        <taxon>Armadillidium</taxon>
    </lineage>
</organism>
<name>A0A5N5TCR2_9CRUS</name>
<keyword evidence="6" id="KW-1185">Reference proteome</keyword>
<keyword evidence="2" id="KW-0067">ATP-binding</keyword>
<feature type="compositionally biased region" description="Polar residues" evidence="3">
    <location>
        <begin position="117"/>
        <end position="127"/>
    </location>
</feature>
<dbReference type="InterPro" id="IPR007111">
    <property type="entry name" value="NACHT_NTPase"/>
</dbReference>
<evidence type="ECO:0000256" key="3">
    <source>
        <dbReference type="SAM" id="MobiDB-lite"/>
    </source>
</evidence>
<feature type="compositionally biased region" description="Basic residues" evidence="3">
    <location>
        <begin position="980"/>
        <end position="990"/>
    </location>
</feature>
<feature type="region of interest" description="Disordered" evidence="3">
    <location>
        <begin position="117"/>
        <end position="137"/>
    </location>
</feature>